<proteinExistence type="predicted"/>
<gene>
    <name evidence="1" type="ORF">METZ01_LOCUS450734</name>
</gene>
<evidence type="ECO:0000313" key="1">
    <source>
        <dbReference type="EMBL" id="SVD97880.1"/>
    </source>
</evidence>
<sequence>MTFHSEGCSIYTRTASGEDLKSELFWNKLEEVEDVISKFLLVQVFII</sequence>
<reference evidence="1" key="1">
    <citation type="submission" date="2018-05" db="EMBL/GenBank/DDBJ databases">
        <authorList>
            <person name="Lanie J.A."/>
            <person name="Ng W.-L."/>
            <person name="Kazmierczak K.M."/>
            <person name="Andrzejewski T.M."/>
            <person name="Davidsen T.M."/>
            <person name="Wayne K.J."/>
            <person name="Tettelin H."/>
            <person name="Glass J.I."/>
            <person name="Rusch D."/>
            <person name="Podicherti R."/>
            <person name="Tsui H.-C.T."/>
            <person name="Winkler M.E."/>
        </authorList>
    </citation>
    <scope>NUCLEOTIDE SEQUENCE</scope>
</reference>
<dbReference type="EMBL" id="UINC01185923">
    <property type="protein sequence ID" value="SVD97880.1"/>
    <property type="molecule type" value="Genomic_DNA"/>
</dbReference>
<name>A0A382ZRE4_9ZZZZ</name>
<accession>A0A382ZRE4</accession>
<protein>
    <submittedName>
        <fullName evidence="1">Uncharacterized protein</fullName>
    </submittedName>
</protein>
<dbReference type="AlphaFoldDB" id="A0A382ZRE4"/>
<organism evidence="1">
    <name type="scientific">marine metagenome</name>
    <dbReference type="NCBI Taxonomy" id="408172"/>
    <lineage>
        <taxon>unclassified sequences</taxon>
        <taxon>metagenomes</taxon>
        <taxon>ecological metagenomes</taxon>
    </lineage>
</organism>